<keyword evidence="2" id="KW-0288">FMN</keyword>
<evidence type="ECO:0000313" key="4">
    <source>
        <dbReference type="EMBL" id="MBV3383128.1"/>
    </source>
</evidence>
<proteinExistence type="predicted"/>
<feature type="domain" description="NADPH-dependent FMN reductase-like" evidence="3">
    <location>
        <begin position="4"/>
        <end position="125"/>
    </location>
</feature>
<keyword evidence="7" id="KW-1185">Reference proteome</keyword>
<dbReference type="InterPro" id="IPR005025">
    <property type="entry name" value="FMN_Rdtase-like_dom"/>
</dbReference>
<evidence type="ECO:0000313" key="5">
    <source>
        <dbReference type="EMBL" id="MBV3393417.1"/>
    </source>
</evidence>
<evidence type="ECO:0000259" key="3">
    <source>
        <dbReference type="Pfam" id="PF03358"/>
    </source>
</evidence>
<evidence type="ECO:0000313" key="6">
    <source>
        <dbReference type="Proteomes" id="UP001196408"/>
    </source>
</evidence>
<sequence>MSKKVVVLSTSLRSNSNSELLAKSFVEGAKESGNEVEYISLKNKDIRFCIGCLACQKLGHCVIKDDVTDIMDSVLYADVVVWATPIYYYEMSGQMKTLIDRLNPMYSKDYRFRDVYLLATAAEEGDEVFEKVITGLNGWIDCFEKTSIKGTVLCGGVSSGGDISSNDKLKEAYNLGSHV</sequence>
<dbReference type="AlphaFoldDB" id="A0AAW4N1N6"/>
<organism evidence="4 6">
    <name type="scientific">Catenibacterium mitsuokai</name>
    <dbReference type="NCBI Taxonomy" id="100886"/>
    <lineage>
        <taxon>Bacteria</taxon>
        <taxon>Bacillati</taxon>
        <taxon>Bacillota</taxon>
        <taxon>Erysipelotrichia</taxon>
        <taxon>Erysipelotrichales</taxon>
        <taxon>Coprobacillaceae</taxon>
        <taxon>Catenibacterium</taxon>
    </lineage>
</organism>
<dbReference type="EMBL" id="JAHOEL010000071">
    <property type="protein sequence ID" value="MBV3393417.1"/>
    <property type="molecule type" value="Genomic_DNA"/>
</dbReference>
<gene>
    <name evidence="4" type="ORF">KSV97_07845</name>
    <name evidence="5" type="ORF">KSW06_09190</name>
</gene>
<evidence type="ECO:0000313" key="7">
    <source>
        <dbReference type="Proteomes" id="UP001197492"/>
    </source>
</evidence>
<dbReference type="GO" id="GO:0016491">
    <property type="term" value="F:oxidoreductase activity"/>
    <property type="evidence" value="ECO:0007669"/>
    <property type="project" value="InterPro"/>
</dbReference>
<reference evidence="4 7" key="1">
    <citation type="submission" date="2021-06" db="EMBL/GenBank/DDBJ databases">
        <title>Collection of gut derived symbiotic bacterial strains cultured from healthy donors.</title>
        <authorList>
            <person name="Lin H."/>
            <person name="Littmann E."/>
            <person name="Pamer E.G."/>
        </authorList>
    </citation>
    <scope>NUCLEOTIDE SEQUENCE</scope>
    <source>
        <strain evidence="5 7">MSK.21.70</strain>
        <strain evidence="4">MSK.21.82</strain>
    </source>
</reference>
<dbReference type="EMBL" id="JAHOEF010000050">
    <property type="protein sequence ID" value="MBV3383128.1"/>
    <property type="molecule type" value="Genomic_DNA"/>
</dbReference>
<dbReference type="Proteomes" id="UP001196408">
    <property type="component" value="Unassembled WGS sequence"/>
</dbReference>
<dbReference type="Pfam" id="PF03358">
    <property type="entry name" value="FMN_red"/>
    <property type="match status" value="1"/>
</dbReference>
<dbReference type="RefSeq" id="WP_217747896.1">
    <property type="nucleotide sequence ID" value="NZ_JAHOEB010000046.1"/>
</dbReference>
<evidence type="ECO:0000256" key="2">
    <source>
        <dbReference type="ARBA" id="ARBA00022643"/>
    </source>
</evidence>
<dbReference type="InterPro" id="IPR051796">
    <property type="entry name" value="ISF_SsuE-like"/>
</dbReference>
<evidence type="ECO:0000256" key="1">
    <source>
        <dbReference type="ARBA" id="ARBA00022630"/>
    </source>
</evidence>
<accession>A0AAW4N1N6</accession>
<keyword evidence="1" id="KW-0285">Flavoprotein</keyword>
<dbReference type="Proteomes" id="UP001197492">
    <property type="component" value="Unassembled WGS sequence"/>
</dbReference>
<protein>
    <submittedName>
        <fullName evidence="4">Flavodoxin family protein</fullName>
    </submittedName>
</protein>
<name>A0AAW4N1N6_9FIRM</name>
<dbReference type="PANTHER" id="PTHR43278:SF2">
    <property type="entry name" value="IRON-SULFUR FLAVOPROTEIN"/>
    <property type="match status" value="1"/>
</dbReference>
<dbReference type="PANTHER" id="PTHR43278">
    <property type="entry name" value="NAD(P)H-DEPENDENT FMN-CONTAINING OXIDOREDUCTASE YWQN-RELATED"/>
    <property type="match status" value="1"/>
</dbReference>
<comment type="caution">
    <text evidence="4">The sequence shown here is derived from an EMBL/GenBank/DDBJ whole genome shotgun (WGS) entry which is preliminary data.</text>
</comment>